<dbReference type="PROSITE" id="PS50883">
    <property type="entry name" value="EAL"/>
    <property type="match status" value="1"/>
</dbReference>
<organism evidence="4 5">
    <name type="scientific">Blastococcus saxobsidens</name>
    <dbReference type="NCBI Taxonomy" id="138336"/>
    <lineage>
        <taxon>Bacteria</taxon>
        <taxon>Bacillati</taxon>
        <taxon>Actinomycetota</taxon>
        <taxon>Actinomycetes</taxon>
        <taxon>Geodermatophilales</taxon>
        <taxon>Geodermatophilaceae</taxon>
        <taxon>Blastococcus</taxon>
    </lineage>
</organism>
<dbReference type="InterPro" id="IPR000160">
    <property type="entry name" value="GGDEF_dom"/>
</dbReference>
<evidence type="ECO:0000259" key="3">
    <source>
        <dbReference type="PROSITE" id="PS50887"/>
    </source>
</evidence>
<keyword evidence="5" id="KW-1185">Reference proteome</keyword>
<dbReference type="InterPro" id="IPR029787">
    <property type="entry name" value="Nucleotide_cyclase"/>
</dbReference>
<evidence type="ECO:0000256" key="1">
    <source>
        <dbReference type="SAM" id="Phobius"/>
    </source>
</evidence>
<dbReference type="SUPFAM" id="SSF55073">
    <property type="entry name" value="Nucleotide cyclase"/>
    <property type="match status" value="1"/>
</dbReference>
<comment type="caution">
    <text evidence="4">The sequence shown here is derived from an EMBL/GenBank/DDBJ whole genome shotgun (WGS) entry which is preliminary data.</text>
</comment>
<evidence type="ECO:0000259" key="2">
    <source>
        <dbReference type="PROSITE" id="PS50883"/>
    </source>
</evidence>
<dbReference type="EMBL" id="SHKV01000001">
    <property type="protein sequence ID" value="RZU34606.1"/>
    <property type="molecule type" value="Genomic_DNA"/>
</dbReference>
<dbReference type="PANTHER" id="PTHR44757">
    <property type="entry name" value="DIGUANYLATE CYCLASE DGCP"/>
    <property type="match status" value="1"/>
</dbReference>
<dbReference type="Proteomes" id="UP000292507">
    <property type="component" value="Unassembled WGS sequence"/>
</dbReference>
<dbReference type="Gene3D" id="3.20.20.450">
    <property type="entry name" value="EAL domain"/>
    <property type="match status" value="1"/>
</dbReference>
<dbReference type="Pfam" id="PF00563">
    <property type="entry name" value="EAL"/>
    <property type="match status" value="1"/>
</dbReference>
<feature type="transmembrane region" description="Helical" evidence="1">
    <location>
        <begin position="21"/>
        <end position="38"/>
    </location>
</feature>
<dbReference type="PROSITE" id="PS50887">
    <property type="entry name" value="GGDEF"/>
    <property type="match status" value="1"/>
</dbReference>
<keyword evidence="1" id="KW-1133">Transmembrane helix</keyword>
<dbReference type="SUPFAM" id="SSF141868">
    <property type="entry name" value="EAL domain-like"/>
    <property type="match status" value="1"/>
</dbReference>
<accession>A0A4V2G2X4</accession>
<proteinExistence type="predicted"/>
<dbReference type="InterPro" id="IPR035919">
    <property type="entry name" value="EAL_sf"/>
</dbReference>
<feature type="domain" description="GGDEF" evidence="3">
    <location>
        <begin position="121"/>
        <end position="249"/>
    </location>
</feature>
<dbReference type="NCBIfam" id="TIGR00254">
    <property type="entry name" value="GGDEF"/>
    <property type="match status" value="1"/>
</dbReference>
<dbReference type="SMART" id="SM00052">
    <property type="entry name" value="EAL"/>
    <property type="match status" value="1"/>
</dbReference>
<dbReference type="CDD" id="cd01948">
    <property type="entry name" value="EAL"/>
    <property type="match status" value="1"/>
</dbReference>
<dbReference type="FunFam" id="3.20.20.450:FF:000001">
    <property type="entry name" value="Cyclic di-GMP phosphodiesterase yahA"/>
    <property type="match status" value="1"/>
</dbReference>
<evidence type="ECO:0000313" key="5">
    <source>
        <dbReference type="Proteomes" id="UP000292507"/>
    </source>
</evidence>
<dbReference type="PANTHER" id="PTHR44757:SF2">
    <property type="entry name" value="BIOFILM ARCHITECTURE MAINTENANCE PROTEIN MBAA"/>
    <property type="match status" value="1"/>
</dbReference>
<dbReference type="InterPro" id="IPR043128">
    <property type="entry name" value="Rev_trsase/Diguanyl_cyclase"/>
</dbReference>
<dbReference type="OrthoDB" id="23692at2"/>
<name>A0A4V2G2X4_9ACTN</name>
<gene>
    <name evidence="4" type="ORF">BKA19_4378</name>
</gene>
<dbReference type="SMART" id="SM00267">
    <property type="entry name" value="GGDEF"/>
    <property type="match status" value="1"/>
</dbReference>
<feature type="domain" description="EAL" evidence="2">
    <location>
        <begin position="258"/>
        <end position="511"/>
    </location>
</feature>
<dbReference type="Gene3D" id="3.30.70.270">
    <property type="match status" value="1"/>
</dbReference>
<dbReference type="InterPro" id="IPR052155">
    <property type="entry name" value="Biofilm_reg_signaling"/>
</dbReference>
<protein>
    <submittedName>
        <fullName evidence="4">Diguanylate cyclase (GGDEF)-like protein</fullName>
    </submittedName>
</protein>
<dbReference type="AlphaFoldDB" id="A0A4V2G2X4"/>
<dbReference type="InterPro" id="IPR001633">
    <property type="entry name" value="EAL_dom"/>
</dbReference>
<keyword evidence="1" id="KW-0812">Transmembrane</keyword>
<dbReference type="CDD" id="cd01949">
    <property type="entry name" value="GGDEF"/>
    <property type="match status" value="1"/>
</dbReference>
<sequence length="520" mass="56238">MDRTAATAGISALRARVLRDVAVVVLMTAAFTVASVTWDWSDLLGGPADDVVLVLAFSHLLMMVFGKRRSDELKAEVESRRAVERALRHRARHDSLTGLLNRSAMVEEVTAAVADTASGGPGTAVVLIDLDRFKEVNDTLGHHVGDILLRSVALRLADELRDGTLLARLGGDEFVLLVRDCDPEEAEQVAGRALRAIRRPFAVEGLVLEVDGSCGIAVSGSDAAEMLRHADVAMYAAKADHLGVAVYRPSLDTDAPGQLTLFGDLRRAIRDGGLVVHYQPRVALPGGRVLGVEALVRWQHPDRGLVPPAQFIPLAEQTGLIQPLTEVVLEQALAACRRWRDRGLQLTVSVNLSARSLLDGGLPHRIGELLGRHGLTADCLELEITESAAMKDPVRALEVLHRLRDLGLELSVDDYGTGHASLAYLTRLPVSTLKIDRSFVQTMELDASDRTIVRSTIDLAHSLGLHVVAEGVETRATWDELGMLGCDAAQGYWLARPLPETDLPACVAELQQRLVASRPA</sequence>
<reference evidence="4 5" key="1">
    <citation type="submission" date="2019-02" db="EMBL/GenBank/DDBJ databases">
        <title>Sequencing the genomes of 1000 actinobacteria strains.</title>
        <authorList>
            <person name="Klenk H.-P."/>
        </authorList>
    </citation>
    <scope>NUCLEOTIDE SEQUENCE [LARGE SCALE GENOMIC DNA]</scope>
    <source>
        <strain evidence="4 5">DSM 44509</strain>
    </source>
</reference>
<evidence type="ECO:0000313" key="4">
    <source>
        <dbReference type="EMBL" id="RZU34606.1"/>
    </source>
</evidence>
<dbReference type="Pfam" id="PF00990">
    <property type="entry name" value="GGDEF"/>
    <property type="match status" value="1"/>
</dbReference>
<keyword evidence="1" id="KW-0472">Membrane</keyword>
<dbReference type="RefSeq" id="WP_130504332.1">
    <property type="nucleotide sequence ID" value="NZ_POQT01000011.1"/>
</dbReference>